<evidence type="ECO:0000313" key="1">
    <source>
        <dbReference type="EMBL" id="KAJ7527505.1"/>
    </source>
</evidence>
<sequence>MASLAHALTAASSSLLSFDSQDTFVKREVSFVNGKFRTRITAGLVCGQSSLESWGYKMQRRHLLAIDTLVCAKRREDIFSSDWEQRTKADGSIEDDNAHTVMDDTDGVFQRLKEFWQKGTAQNEEFKKKLKRFGLAGLLSYGLFNTCYYLATFLFIWLYVTPSPGGLGFIPAAKRLLRVLAMVWAGSQVTKLLRLGGALALAPLADRGLTWFTNCFSFESRGKAFGVIVASCFGAAMVVFVTMTILWA</sequence>
<accession>A0ACC2BCL2</accession>
<proteinExistence type="predicted"/>
<reference evidence="2" key="1">
    <citation type="journal article" date="2024" name="Proc. Natl. Acad. Sci. U.S.A.">
        <title>Extraordinary preservation of gene collinearity over three hundred million years revealed in homosporous lycophytes.</title>
        <authorList>
            <person name="Li C."/>
            <person name="Wickell D."/>
            <person name="Kuo L.Y."/>
            <person name="Chen X."/>
            <person name="Nie B."/>
            <person name="Liao X."/>
            <person name="Peng D."/>
            <person name="Ji J."/>
            <person name="Jenkins J."/>
            <person name="Williams M."/>
            <person name="Shu S."/>
            <person name="Plott C."/>
            <person name="Barry K."/>
            <person name="Rajasekar S."/>
            <person name="Grimwood J."/>
            <person name="Han X."/>
            <person name="Sun S."/>
            <person name="Hou Z."/>
            <person name="He W."/>
            <person name="Dai G."/>
            <person name="Sun C."/>
            <person name="Schmutz J."/>
            <person name="Leebens-Mack J.H."/>
            <person name="Li F.W."/>
            <person name="Wang L."/>
        </authorList>
    </citation>
    <scope>NUCLEOTIDE SEQUENCE [LARGE SCALE GENOMIC DNA]</scope>
    <source>
        <strain evidence="2">cv. PW_Plant_1</strain>
    </source>
</reference>
<evidence type="ECO:0000313" key="2">
    <source>
        <dbReference type="Proteomes" id="UP001162992"/>
    </source>
</evidence>
<organism evidence="1 2">
    <name type="scientific">Diphasiastrum complanatum</name>
    <name type="common">Issler's clubmoss</name>
    <name type="synonym">Lycopodium complanatum</name>
    <dbReference type="NCBI Taxonomy" id="34168"/>
    <lineage>
        <taxon>Eukaryota</taxon>
        <taxon>Viridiplantae</taxon>
        <taxon>Streptophyta</taxon>
        <taxon>Embryophyta</taxon>
        <taxon>Tracheophyta</taxon>
        <taxon>Lycopodiopsida</taxon>
        <taxon>Lycopodiales</taxon>
        <taxon>Lycopodiaceae</taxon>
        <taxon>Lycopodioideae</taxon>
        <taxon>Diphasiastrum</taxon>
    </lineage>
</organism>
<comment type="caution">
    <text evidence="1">The sequence shown here is derived from an EMBL/GenBank/DDBJ whole genome shotgun (WGS) entry which is preliminary data.</text>
</comment>
<gene>
    <name evidence="1" type="ORF">O6H91_16G058500</name>
</gene>
<protein>
    <submittedName>
        <fullName evidence="1">Uncharacterized protein</fullName>
    </submittedName>
</protein>
<dbReference type="Proteomes" id="UP001162992">
    <property type="component" value="Chromosome 16"/>
</dbReference>
<dbReference type="EMBL" id="CM055107">
    <property type="protein sequence ID" value="KAJ7527505.1"/>
    <property type="molecule type" value="Genomic_DNA"/>
</dbReference>
<name>A0ACC2BCL2_DIPCM</name>
<keyword evidence="2" id="KW-1185">Reference proteome</keyword>